<dbReference type="Pfam" id="PF12796">
    <property type="entry name" value="Ank_2"/>
    <property type="match status" value="1"/>
</dbReference>
<reference evidence="4" key="1">
    <citation type="submission" date="2021-12" db="EMBL/GenBank/DDBJ databases">
        <title>Convergent genome expansion in fungi linked to evolution of root-endophyte symbiosis.</title>
        <authorList>
            <consortium name="DOE Joint Genome Institute"/>
            <person name="Ke Y.-H."/>
            <person name="Bonito G."/>
            <person name="Liao H.-L."/>
            <person name="Looney B."/>
            <person name="Rojas-Flechas A."/>
            <person name="Nash J."/>
            <person name="Hameed K."/>
            <person name="Schadt C."/>
            <person name="Martin F."/>
            <person name="Crous P.W."/>
            <person name="Miettinen O."/>
            <person name="Magnuson J.K."/>
            <person name="Labbe J."/>
            <person name="Jacobson D."/>
            <person name="Doktycz M.J."/>
            <person name="Veneault-Fourrey C."/>
            <person name="Kuo A."/>
            <person name="Mondo S."/>
            <person name="Calhoun S."/>
            <person name="Riley R."/>
            <person name="Ohm R."/>
            <person name="LaButti K."/>
            <person name="Andreopoulos B."/>
            <person name="Pangilinan J."/>
            <person name="Nolan M."/>
            <person name="Tritt A."/>
            <person name="Clum A."/>
            <person name="Lipzen A."/>
            <person name="Daum C."/>
            <person name="Barry K."/>
            <person name="Grigoriev I.V."/>
            <person name="Vilgalys R."/>
        </authorList>
    </citation>
    <scope>NUCLEOTIDE SEQUENCE</scope>
    <source>
        <strain evidence="4">PMI_201</strain>
    </source>
</reference>
<dbReference type="InterPro" id="IPR036770">
    <property type="entry name" value="Ankyrin_rpt-contain_sf"/>
</dbReference>
<dbReference type="SMART" id="SM00248">
    <property type="entry name" value="ANK"/>
    <property type="match status" value="2"/>
</dbReference>
<dbReference type="PROSITE" id="PS50088">
    <property type="entry name" value="ANK_REPEAT"/>
    <property type="match status" value="1"/>
</dbReference>
<evidence type="ECO:0000313" key="4">
    <source>
        <dbReference type="EMBL" id="KAH8691828.1"/>
    </source>
</evidence>
<organism evidence="4 5">
    <name type="scientific">Talaromyces proteolyticus</name>
    <dbReference type="NCBI Taxonomy" id="1131652"/>
    <lineage>
        <taxon>Eukaryota</taxon>
        <taxon>Fungi</taxon>
        <taxon>Dikarya</taxon>
        <taxon>Ascomycota</taxon>
        <taxon>Pezizomycotina</taxon>
        <taxon>Eurotiomycetes</taxon>
        <taxon>Eurotiomycetidae</taxon>
        <taxon>Eurotiales</taxon>
        <taxon>Trichocomaceae</taxon>
        <taxon>Talaromyces</taxon>
        <taxon>Talaromyces sect. Bacilispori</taxon>
    </lineage>
</organism>
<dbReference type="PANTHER" id="PTHR24198:SF165">
    <property type="entry name" value="ANKYRIN REPEAT-CONTAINING PROTEIN-RELATED"/>
    <property type="match status" value="1"/>
</dbReference>
<name>A0AAD4PVV2_9EURO</name>
<dbReference type="EMBL" id="JAJTJA010000011">
    <property type="protein sequence ID" value="KAH8691828.1"/>
    <property type="molecule type" value="Genomic_DNA"/>
</dbReference>
<dbReference type="AlphaFoldDB" id="A0AAD4PVV2"/>
<evidence type="ECO:0000313" key="5">
    <source>
        <dbReference type="Proteomes" id="UP001201262"/>
    </source>
</evidence>
<evidence type="ECO:0000256" key="1">
    <source>
        <dbReference type="ARBA" id="ARBA00022737"/>
    </source>
</evidence>
<keyword evidence="5" id="KW-1185">Reference proteome</keyword>
<gene>
    <name evidence="4" type="ORF">BGW36DRAFT_410427</name>
</gene>
<keyword evidence="1" id="KW-0677">Repeat</keyword>
<evidence type="ECO:0000256" key="3">
    <source>
        <dbReference type="PROSITE-ProRule" id="PRU00023"/>
    </source>
</evidence>
<proteinExistence type="predicted"/>
<keyword evidence="2 3" id="KW-0040">ANK repeat</keyword>
<accession>A0AAD4PVV2</accession>
<sequence length="107" mass="12109">MFRRSAPQDLINATERNLQPIVQKYLDKGINPNVRTHIDPWYQGLQLLALAAIHGHVDLLKLLLERGAKVDGLDLSRRTALSWAAEHCQYGAVKVLVEHGPMSMQRM</sequence>
<dbReference type="InterPro" id="IPR002110">
    <property type="entry name" value="Ankyrin_rpt"/>
</dbReference>
<comment type="caution">
    <text evidence="4">The sequence shown here is derived from an EMBL/GenBank/DDBJ whole genome shotgun (WGS) entry which is preliminary data.</text>
</comment>
<dbReference type="RefSeq" id="XP_046067825.1">
    <property type="nucleotide sequence ID" value="XM_046219139.1"/>
</dbReference>
<dbReference type="Proteomes" id="UP001201262">
    <property type="component" value="Unassembled WGS sequence"/>
</dbReference>
<protein>
    <submittedName>
        <fullName evidence="4">Ankyrin repeat-containing domain protein</fullName>
    </submittedName>
</protein>
<dbReference type="PANTHER" id="PTHR24198">
    <property type="entry name" value="ANKYRIN REPEAT AND PROTEIN KINASE DOMAIN-CONTAINING PROTEIN"/>
    <property type="match status" value="1"/>
</dbReference>
<dbReference type="SUPFAM" id="SSF48403">
    <property type="entry name" value="Ankyrin repeat"/>
    <property type="match status" value="1"/>
</dbReference>
<feature type="repeat" description="ANK" evidence="3">
    <location>
        <begin position="43"/>
        <end position="75"/>
    </location>
</feature>
<dbReference type="GeneID" id="70249426"/>
<dbReference type="Gene3D" id="1.25.40.20">
    <property type="entry name" value="Ankyrin repeat-containing domain"/>
    <property type="match status" value="1"/>
</dbReference>
<evidence type="ECO:0000256" key="2">
    <source>
        <dbReference type="ARBA" id="ARBA00023043"/>
    </source>
</evidence>
<dbReference type="PROSITE" id="PS50297">
    <property type="entry name" value="ANK_REP_REGION"/>
    <property type="match status" value="1"/>
</dbReference>